<feature type="domain" description="Tyr recombinase" evidence="5">
    <location>
        <begin position="133"/>
        <end position="320"/>
    </location>
</feature>
<keyword evidence="3" id="KW-0238">DNA-binding</keyword>
<evidence type="ECO:0000256" key="2">
    <source>
        <dbReference type="ARBA" id="ARBA00022908"/>
    </source>
</evidence>
<comment type="caution">
    <text evidence="6">The sequence shown here is derived from an EMBL/GenBank/DDBJ whole genome shotgun (WGS) entry which is preliminary data.</text>
</comment>
<keyword evidence="2" id="KW-0229">DNA integration</keyword>
<dbReference type="InterPro" id="IPR010998">
    <property type="entry name" value="Integrase_recombinase_N"/>
</dbReference>
<comment type="similarity">
    <text evidence="1">Belongs to the 'phage' integrase family.</text>
</comment>
<proteinExistence type="inferred from homology"/>
<accession>A0ABV7EI74</accession>
<dbReference type="Proteomes" id="UP001595378">
    <property type="component" value="Unassembled WGS sequence"/>
</dbReference>
<keyword evidence="4" id="KW-0233">DNA recombination</keyword>
<dbReference type="InterPro" id="IPR011010">
    <property type="entry name" value="DNA_brk_join_enz"/>
</dbReference>
<dbReference type="Gene3D" id="1.10.443.10">
    <property type="entry name" value="Intergrase catalytic core"/>
    <property type="match status" value="1"/>
</dbReference>
<dbReference type="EMBL" id="JBHRSU010000031">
    <property type="protein sequence ID" value="MFC3101312.1"/>
    <property type="molecule type" value="Genomic_DNA"/>
</dbReference>
<evidence type="ECO:0000256" key="4">
    <source>
        <dbReference type="ARBA" id="ARBA00023172"/>
    </source>
</evidence>
<evidence type="ECO:0000256" key="1">
    <source>
        <dbReference type="ARBA" id="ARBA00008857"/>
    </source>
</evidence>
<dbReference type="InterPro" id="IPR013762">
    <property type="entry name" value="Integrase-like_cat_sf"/>
</dbReference>
<gene>
    <name evidence="6" type="primary">xerC</name>
    <name evidence="6" type="ORF">ACFODK_10480</name>
</gene>
<evidence type="ECO:0000259" key="5">
    <source>
        <dbReference type="PROSITE" id="PS51898"/>
    </source>
</evidence>
<dbReference type="PANTHER" id="PTHR30629:SF2">
    <property type="entry name" value="PROPHAGE INTEGRASE INTS-RELATED"/>
    <property type="match status" value="1"/>
</dbReference>
<keyword evidence="7" id="KW-1185">Reference proteome</keyword>
<dbReference type="SUPFAM" id="SSF56349">
    <property type="entry name" value="DNA breaking-rejoining enzymes"/>
    <property type="match status" value="1"/>
</dbReference>
<organism evidence="6 7">
    <name type="scientific">Alteraurantiacibacter lauratis</name>
    <dbReference type="NCBI Taxonomy" id="2054627"/>
    <lineage>
        <taxon>Bacteria</taxon>
        <taxon>Pseudomonadati</taxon>
        <taxon>Pseudomonadota</taxon>
        <taxon>Alphaproteobacteria</taxon>
        <taxon>Sphingomonadales</taxon>
        <taxon>Erythrobacteraceae</taxon>
        <taxon>Alteraurantiacibacter</taxon>
    </lineage>
</organism>
<evidence type="ECO:0000256" key="3">
    <source>
        <dbReference type="ARBA" id="ARBA00023125"/>
    </source>
</evidence>
<protein>
    <submittedName>
        <fullName evidence="6">Tyrosine recombinase XerC</fullName>
    </submittedName>
</protein>
<reference evidence="7" key="1">
    <citation type="journal article" date="2019" name="Int. J. Syst. Evol. Microbiol.">
        <title>The Global Catalogue of Microorganisms (GCM) 10K type strain sequencing project: providing services to taxonomists for standard genome sequencing and annotation.</title>
        <authorList>
            <consortium name="The Broad Institute Genomics Platform"/>
            <consortium name="The Broad Institute Genome Sequencing Center for Infectious Disease"/>
            <person name="Wu L."/>
            <person name="Ma J."/>
        </authorList>
    </citation>
    <scope>NUCLEOTIDE SEQUENCE [LARGE SCALE GENOMIC DNA]</scope>
    <source>
        <strain evidence="7">KCTC 52606</strain>
    </source>
</reference>
<dbReference type="InterPro" id="IPR050808">
    <property type="entry name" value="Phage_Integrase"/>
</dbReference>
<name>A0ABV7EI74_9SPHN</name>
<dbReference type="Gene3D" id="1.10.150.130">
    <property type="match status" value="1"/>
</dbReference>
<dbReference type="RefSeq" id="WP_336919539.1">
    <property type="nucleotide sequence ID" value="NZ_JBANRN010000010.1"/>
</dbReference>
<evidence type="ECO:0000313" key="7">
    <source>
        <dbReference type="Proteomes" id="UP001595378"/>
    </source>
</evidence>
<dbReference type="PANTHER" id="PTHR30629">
    <property type="entry name" value="PROPHAGE INTEGRASE"/>
    <property type="match status" value="1"/>
</dbReference>
<evidence type="ECO:0000313" key="6">
    <source>
        <dbReference type="EMBL" id="MFC3101312.1"/>
    </source>
</evidence>
<dbReference type="InterPro" id="IPR002104">
    <property type="entry name" value="Integrase_catalytic"/>
</dbReference>
<sequence>MGLDPKPKLTSELIDAIAKARSERLPAERSDTVAGLIAAYRRSPEWQRLAKTTKPTWEMWLGRIEQEFGQARLIIFEDRRVRGDILNWRDRWANKPRSADMAIQVLSRLLSWAIDRGLLTNNRAKGINKLYDHDRSALIWEQSHFDLFMPHASIEVREAVELAACTGLRRGDLIKLPWDAVGEHAIIWKTSKSRGKAKIVVPLTPEAKAILQRIKDRHSVEMATKSEKKRKPLPQTVLSNQSWQSWTASGFGSRFNDAKRASGIEVNFHDLRGTFATRCIMAGLTDQEVADILGWTTKDVASIRVKYVDQARAVVAIADRIQRVSL</sequence>
<dbReference type="PROSITE" id="PS51898">
    <property type="entry name" value="TYR_RECOMBINASE"/>
    <property type="match status" value="1"/>
</dbReference>
<dbReference type="Pfam" id="PF00589">
    <property type="entry name" value="Phage_integrase"/>
    <property type="match status" value="1"/>
</dbReference>